<evidence type="ECO:0000313" key="2">
    <source>
        <dbReference type="EMBL" id="QIX02048.1"/>
    </source>
</evidence>
<name>A0A6H0Y5D0_9PEZI</name>
<dbReference type="EMBL" id="CP051143">
    <property type="protein sequence ID" value="QIX02048.1"/>
    <property type="molecule type" value="Genomic_DNA"/>
</dbReference>
<feature type="signal peptide" evidence="1">
    <location>
        <begin position="1"/>
        <end position="16"/>
    </location>
</feature>
<evidence type="ECO:0008006" key="4">
    <source>
        <dbReference type="Google" id="ProtNLM"/>
    </source>
</evidence>
<keyword evidence="3" id="KW-1185">Reference proteome</keyword>
<reference evidence="2 3" key="1">
    <citation type="journal article" date="2016" name="Sci. Rep.">
        <title>Peltaster fructicola genome reveals evolution from an invasive phytopathogen to an ectophytic parasite.</title>
        <authorList>
            <person name="Xu C."/>
            <person name="Chen H."/>
            <person name="Gleason M.L."/>
            <person name="Xu J.R."/>
            <person name="Liu H."/>
            <person name="Zhang R."/>
            <person name="Sun G."/>
        </authorList>
    </citation>
    <scope>NUCLEOTIDE SEQUENCE [LARGE SCALE GENOMIC DNA]</scope>
    <source>
        <strain evidence="2 3">LNHT1506</strain>
    </source>
</reference>
<accession>A0A6H0Y5D0</accession>
<evidence type="ECO:0000256" key="1">
    <source>
        <dbReference type="SAM" id="SignalP"/>
    </source>
</evidence>
<keyword evidence="1" id="KW-0732">Signal</keyword>
<gene>
    <name evidence="2" type="ORF">AMS68_007565</name>
</gene>
<organism evidence="2 3">
    <name type="scientific">Peltaster fructicola</name>
    <dbReference type="NCBI Taxonomy" id="286661"/>
    <lineage>
        <taxon>Eukaryota</taxon>
        <taxon>Fungi</taxon>
        <taxon>Dikarya</taxon>
        <taxon>Ascomycota</taxon>
        <taxon>Pezizomycotina</taxon>
        <taxon>Dothideomycetes</taxon>
        <taxon>Dothideomycetes incertae sedis</taxon>
        <taxon>Peltaster</taxon>
    </lineage>
</organism>
<dbReference type="AlphaFoldDB" id="A0A6H0Y5D0"/>
<dbReference type="Proteomes" id="UP000503462">
    <property type="component" value="Chromosome 5"/>
</dbReference>
<evidence type="ECO:0000313" key="3">
    <source>
        <dbReference type="Proteomes" id="UP000503462"/>
    </source>
</evidence>
<sequence length="206" mass="20558">MAYTLLAALLFGLTAAADSTSSTITSRATTSSLVTSTSPSASVITTLAIDNYSLNGFVGSIVSADVCRTTYNVACTRSDGCIAGPLALRSGDFAQMTEGPSFQQLVTTASVDKTSGVLSYLCRVSARTSATCTISISGSVRGQYAYTSTTTTYSASYGTLTVTAGTIPTGSCTSTGGGALPTAYANMVKVVAVPAAAAALAVVAGI</sequence>
<protein>
    <recommendedName>
        <fullName evidence="4">GPI anchored cell wall protein</fullName>
    </recommendedName>
</protein>
<proteinExistence type="predicted"/>
<feature type="chain" id="PRO_5026207976" description="GPI anchored cell wall protein" evidence="1">
    <location>
        <begin position="17"/>
        <end position="206"/>
    </location>
</feature>